<evidence type="ECO:0000313" key="1">
    <source>
        <dbReference type="EMBL" id="QBK92477.1"/>
    </source>
</evidence>
<reference evidence="1" key="1">
    <citation type="journal article" date="2019" name="MBio">
        <title>Virus Genomes from Deep Sea Sediments Expand the Ocean Megavirome and Support Independent Origins of Viral Gigantism.</title>
        <authorList>
            <person name="Backstrom D."/>
            <person name="Yutin N."/>
            <person name="Jorgensen S.L."/>
            <person name="Dharamshi J."/>
            <person name="Homa F."/>
            <person name="Zaremba-Niedwiedzka K."/>
            <person name="Spang A."/>
            <person name="Wolf Y.I."/>
            <person name="Koonin E.V."/>
            <person name="Ettema T.J."/>
        </authorList>
    </citation>
    <scope>NUCLEOTIDE SEQUENCE</scope>
</reference>
<name>A0A481Z9J3_9VIRU</name>
<gene>
    <name evidence="1" type="ORF">LCPAC401_01150</name>
</gene>
<accession>A0A481Z9J3</accession>
<sequence>MYSQCDIDNFIHEVLIYQEINDIVFKNKMDDSSQVLQMDADYNISFRKQKSMVDQFTEGIKCPVPEDMIIGLVLTKGKYVLIGLDMKALNEVKGDIKIPIYSSGEIYISVLNGKETRNKVKVLRRQRYLYFYSKWNYHGVGMLARTKPGTIY</sequence>
<protein>
    <submittedName>
        <fullName evidence="1">Uncharacterized protein</fullName>
    </submittedName>
</protein>
<dbReference type="EMBL" id="MK500578">
    <property type="protein sequence ID" value="QBK92477.1"/>
    <property type="molecule type" value="Genomic_DNA"/>
</dbReference>
<organism evidence="1">
    <name type="scientific">Pithovirus LCPAC401</name>
    <dbReference type="NCBI Taxonomy" id="2506595"/>
    <lineage>
        <taxon>Viruses</taxon>
        <taxon>Pithoviruses</taxon>
    </lineage>
</organism>
<proteinExistence type="predicted"/>